<gene>
    <name evidence="3" type="ORF">ACFP1Z_32450</name>
</gene>
<feature type="compositionally biased region" description="Low complexity" evidence="1">
    <location>
        <begin position="47"/>
        <end position="67"/>
    </location>
</feature>
<evidence type="ECO:0000256" key="1">
    <source>
        <dbReference type="SAM" id="MobiDB-lite"/>
    </source>
</evidence>
<comment type="caution">
    <text evidence="3">The sequence shown here is derived from an EMBL/GenBank/DDBJ whole genome shotgun (WGS) entry which is preliminary data.</text>
</comment>
<dbReference type="EMBL" id="JBHSPB010000037">
    <property type="protein sequence ID" value="MFC5724869.1"/>
    <property type="molecule type" value="Genomic_DNA"/>
</dbReference>
<name>A0ABW0ZCR2_9ACTN</name>
<protein>
    <recommendedName>
        <fullName evidence="2">DUF8175 domain-containing protein</fullName>
    </recommendedName>
</protein>
<sequence length="242" mass="25593">MSFASLDDRRRTARRRLTLLAAGLVMAAAGVTAFLVLNSGGSNDALPGASTSSAAPAARPSAGSTTPDVLPKAREVKDGVPVGYPHTPEGAVSAAAHFYDVWDGFNPFASERQARAVAAPRSTEKMASDAFQIAVAARSDAGLNFVGESDNANYLTYRSRGYRIDTASADRVKLWLLLDTQKSVKGITSSVVVVGTAEMVWADGDWKLVALMYPKGEPQPPEATPDSADAAEKGWRSIAYEK</sequence>
<evidence type="ECO:0000259" key="2">
    <source>
        <dbReference type="Pfam" id="PF26526"/>
    </source>
</evidence>
<feature type="domain" description="DUF8175" evidence="2">
    <location>
        <begin position="75"/>
        <end position="225"/>
    </location>
</feature>
<feature type="region of interest" description="Disordered" evidence="1">
    <location>
        <begin position="47"/>
        <end position="74"/>
    </location>
</feature>
<dbReference type="InterPro" id="IPR058488">
    <property type="entry name" value="DUF8175"/>
</dbReference>
<organism evidence="3 4">
    <name type="scientific">Streptomyces gamaensis</name>
    <dbReference type="NCBI Taxonomy" id="1763542"/>
    <lineage>
        <taxon>Bacteria</taxon>
        <taxon>Bacillati</taxon>
        <taxon>Actinomycetota</taxon>
        <taxon>Actinomycetes</taxon>
        <taxon>Kitasatosporales</taxon>
        <taxon>Streptomycetaceae</taxon>
        <taxon>Streptomyces</taxon>
    </lineage>
</organism>
<keyword evidence="4" id="KW-1185">Reference proteome</keyword>
<dbReference type="Pfam" id="PF26526">
    <property type="entry name" value="DUF8175"/>
    <property type="match status" value="1"/>
</dbReference>
<evidence type="ECO:0000313" key="4">
    <source>
        <dbReference type="Proteomes" id="UP001596083"/>
    </source>
</evidence>
<reference evidence="4" key="1">
    <citation type="journal article" date="2019" name="Int. J. Syst. Evol. Microbiol.">
        <title>The Global Catalogue of Microorganisms (GCM) 10K type strain sequencing project: providing services to taxonomists for standard genome sequencing and annotation.</title>
        <authorList>
            <consortium name="The Broad Institute Genomics Platform"/>
            <consortium name="The Broad Institute Genome Sequencing Center for Infectious Disease"/>
            <person name="Wu L."/>
            <person name="Ma J."/>
        </authorList>
    </citation>
    <scope>NUCLEOTIDE SEQUENCE [LARGE SCALE GENOMIC DNA]</scope>
    <source>
        <strain evidence="4">CGMCC 4.7304</strain>
    </source>
</reference>
<dbReference type="RefSeq" id="WP_390321449.1">
    <property type="nucleotide sequence ID" value="NZ_JBHSPB010000037.1"/>
</dbReference>
<accession>A0ABW0ZCR2</accession>
<evidence type="ECO:0000313" key="3">
    <source>
        <dbReference type="EMBL" id="MFC5724869.1"/>
    </source>
</evidence>
<proteinExistence type="predicted"/>
<dbReference type="Proteomes" id="UP001596083">
    <property type="component" value="Unassembled WGS sequence"/>
</dbReference>